<dbReference type="InterPro" id="IPR023195">
    <property type="entry name" value="Nict_dMeBzImd_PRibTrfase_N"/>
</dbReference>
<comment type="catalytic activity">
    <reaction evidence="9 10">
        <text>5,6-dimethylbenzimidazole + nicotinate beta-D-ribonucleotide = alpha-ribazole 5'-phosphate + nicotinate + H(+)</text>
        <dbReference type="Rhea" id="RHEA:11196"/>
        <dbReference type="ChEBI" id="CHEBI:15378"/>
        <dbReference type="ChEBI" id="CHEBI:15890"/>
        <dbReference type="ChEBI" id="CHEBI:32544"/>
        <dbReference type="ChEBI" id="CHEBI:57502"/>
        <dbReference type="ChEBI" id="CHEBI:57918"/>
        <dbReference type="EC" id="2.4.2.21"/>
    </reaction>
</comment>
<dbReference type="InterPro" id="IPR003200">
    <property type="entry name" value="Nict_dMeBzImd_PRibTrfase"/>
</dbReference>
<feature type="compositionally biased region" description="Polar residues" evidence="11">
    <location>
        <begin position="91"/>
        <end position="109"/>
    </location>
</feature>
<keyword evidence="5 10" id="KW-0169">Cobalamin biosynthesis</keyword>
<dbReference type="HAMAP" id="MF_00230">
    <property type="entry name" value="CobT"/>
    <property type="match status" value="1"/>
</dbReference>
<dbReference type="SUPFAM" id="SSF52733">
    <property type="entry name" value="Nicotinate mononucleotide:5,6-dimethylbenzimidazole phosphoribosyltransferase (CobT)"/>
    <property type="match status" value="2"/>
</dbReference>
<organism evidence="12 13">
    <name type="scientific">Pleionea mediterranea</name>
    <dbReference type="NCBI Taxonomy" id="523701"/>
    <lineage>
        <taxon>Bacteria</taxon>
        <taxon>Pseudomonadati</taxon>
        <taxon>Pseudomonadota</taxon>
        <taxon>Gammaproteobacteria</taxon>
        <taxon>Oceanospirillales</taxon>
        <taxon>Pleioneaceae</taxon>
        <taxon>Pleionea</taxon>
    </lineage>
</organism>
<evidence type="ECO:0000313" key="12">
    <source>
        <dbReference type="EMBL" id="PWK46366.1"/>
    </source>
</evidence>
<evidence type="ECO:0000256" key="9">
    <source>
        <dbReference type="ARBA" id="ARBA00047340"/>
    </source>
</evidence>
<dbReference type="PANTHER" id="PTHR43463">
    <property type="entry name" value="NICOTINATE-NUCLEOTIDE--DIMETHYLBENZIMIDAZOLE PHOSPHORIBOSYLTRANSFERASE"/>
    <property type="match status" value="1"/>
</dbReference>
<reference evidence="12 13" key="1">
    <citation type="submission" date="2018-05" db="EMBL/GenBank/DDBJ databases">
        <title>Genomic Encyclopedia of Type Strains, Phase IV (KMG-IV): sequencing the most valuable type-strain genomes for metagenomic binning, comparative biology and taxonomic classification.</title>
        <authorList>
            <person name="Goeker M."/>
        </authorList>
    </citation>
    <scope>NUCLEOTIDE SEQUENCE [LARGE SCALE GENOMIC DNA]</scope>
    <source>
        <strain evidence="12 13">DSM 25350</strain>
    </source>
</reference>
<dbReference type="NCBIfam" id="TIGR03160">
    <property type="entry name" value="cobT_DBIPRT"/>
    <property type="match status" value="1"/>
</dbReference>
<feature type="compositionally biased region" description="Low complexity" evidence="11">
    <location>
        <begin position="76"/>
        <end position="90"/>
    </location>
</feature>
<evidence type="ECO:0000256" key="8">
    <source>
        <dbReference type="ARBA" id="ARBA00030686"/>
    </source>
</evidence>
<dbReference type="Pfam" id="PF02277">
    <property type="entry name" value="DBI_PRT"/>
    <property type="match status" value="2"/>
</dbReference>
<evidence type="ECO:0000256" key="11">
    <source>
        <dbReference type="SAM" id="MobiDB-lite"/>
    </source>
</evidence>
<dbReference type="UniPathway" id="UPA00061">
    <property type="reaction ID" value="UER00516"/>
</dbReference>
<accession>A0A316FFA0</accession>
<feature type="region of interest" description="Disordered" evidence="11">
    <location>
        <begin position="76"/>
        <end position="109"/>
    </location>
</feature>
<comment type="caution">
    <text evidence="12">The sequence shown here is derived from an EMBL/GenBank/DDBJ whole genome shotgun (WGS) entry which is preliminary data.</text>
</comment>
<comment type="function">
    <text evidence="10">Catalyzes the synthesis of alpha-ribazole-5'-phosphate from nicotinate mononucleotide (NAMN) and 5,6-dimethylbenzimidazole (DMB).</text>
</comment>
<dbReference type="FunFam" id="3.40.50.10210:FF:000001">
    <property type="entry name" value="Nicotinate-nucleotide--dimethylbenzimidazole phosphoribosyltransferase"/>
    <property type="match status" value="1"/>
</dbReference>
<comment type="similarity">
    <text evidence="2 10">Belongs to the CobT family.</text>
</comment>
<dbReference type="AlphaFoldDB" id="A0A316FFA0"/>
<name>A0A316FFA0_9GAMM</name>
<dbReference type="InterPro" id="IPR017846">
    <property type="entry name" value="Nict_dMeBzImd_PRibTrfase_bact"/>
</dbReference>
<keyword evidence="6 10" id="KW-0328">Glycosyltransferase</keyword>
<evidence type="ECO:0000256" key="7">
    <source>
        <dbReference type="ARBA" id="ARBA00022679"/>
    </source>
</evidence>
<dbReference type="PANTHER" id="PTHR43463:SF1">
    <property type="entry name" value="NICOTINATE-NUCLEOTIDE--DIMETHYLBENZIMIDAZOLE PHOSPHORIBOSYLTRANSFERASE"/>
    <property type="match status" value="1"/>
</dbReference>
<evidence type="ECO:0000256" key="3">
    <source>
        <dbReference type="ARBA" id="ARBA00011991"/>
    </source>
</evidence>
<evidence type="ECO:0000256" key="1">
    <source>
        <dbReference type="ARBA" id="ARBA00005049"/>
    </source>
</evidence>
<dbReference type="EMBL" id="QGGU01000013">
    <property type="protein sequence ID" value="PWK46366.1"/>
    <property type="molecule type" value="Genomic_DNA"/>
</dbReference>
<sequence>MNTATQPMITAETFQVPELDRTALPYIQQRIDQKTKPPGALGQLETLASQLALILGQSSFVKSSFVKSSFEQSSFEQSSDEQSSVEESSQGTTSQNQSDHASSVSTLTAQPDRIDSIKPGLLVFAGDHGIAEEGISIAPSAVTQQMVVNFLNGGAAINCFCRSFDIALTVIDAGLLLPVQHPQLVKQSLGRGTHNFTRQAAMSMQQVVSGMLRGRDIAYRHIEQNNNVLAFGEMGIGNTSSASAIMAALLKLPVNQCVGRGTGIDDSAFIKKTQLIQQALHLHRDQLECPLDILASVGGFEIVQMVGAMLGTAEKQRVILVDGFIATAAAMLAVGICPAAKAYMVFCHQSNEQGHQRMLQHLGATSLLSLDLRLGEGTGAALAIPLLRAAVAFYNDMASFESAGVEAV</sequence>
<keyword evidence="7 10" id="KW-0808">Transferase</keyword>
<dbReference type="Proteomes" id="UP000245790">
    <property type="component" value="Unassembled WGS sequence"/>
</dbReference>
<dbReference type="OrthoDB" id="9781491at2"/>
<proteinExistence type="inferred from homology"/>
<dbReference type="RefSeq" id="WP_109764803.1">
    <property type="nucleotide sequence ID" value="NZ_QGGU01000013.1"/>
</dbReference>
<dbReference type="Gene3D" id="3.40.50.10210">
    <property type="match status" value="1"/>
</dbReference>
<dbReference type="InterPro" id="IPR036087">
    <property type="entry name" value="Nict_dMeBzImd_PRibTrfase_sf"/>
</dbReference>
<evidence type="ECO:0000256" key="2">
    <source>
        <dbReference type="ARBA" id="ARBA00007110"/>
    </source>
</evidence>
<dbReference type="GO" id="GO:0008939">
    <property type="term" value="F:nicotinate-nucleotide-dimethylbenzimidazole phosphoribosyltransferase activity"/>
    <property type="evidence" value="ECO:0007669"/>
    <property type="project" value="UniProtKB-UniRule"/>
</dbReference>
<dbReference type="GO" id="GO:0009236">
    <property type="term" value="P:cobalamin biosynthetic process"/>
    <property type="evidence" value="ECO:0007669"/>
    <property type="project" value="UniProtKB-UniRule"/>
</dbReference>
<evidence type="ECO:0000256" key="4">
    <source>
        <dbReference type="ARBA" id="ARBA00015486"/>
    </source>
</evidence>
<dbReference type="Gene3D" id="1.10.1610.10">
    <property type="match status" value="2"/>
</dbReference>
<evidence type="ECO:0000256" key="10">
    <source>
        <dbReference type="HAMAP-Rule" id="MF_00230"/>
    </source>
</evidence>
<dbReference type="CDD" id="cd02439">
    <property type="entry name" value="DMB-PRT_CobT"/>
    <property type="match status" value="1"/>
</dbReference>
<evidence type="ECO:0000256" key="6">
    <source>
        <dbReference type="ARBA" id="ARBA00022676"/>
    </source>
</evidence>
<evidence type="ECO:0000313" key="13">
    <source>
        <dbReference type="Proteomes" id="UP000245790"/>
    </source>
</evidence>
<feature type="active site" description="Proton acceptor" evidence="10">
    <location>
        <position position="376"/>
    </location>
</feature>
<protein>
    <recommendedName>
        <fullName evidence="4 10">Nicotinate-nucleotide--dimethylbenzimidazole phosphoribosyltransferase</fullName>
        <shortName evidence="10">NN:DBI PRT</shortName>
        <ecNumber evidence="3 10">2.4.2.21</ecNumber>
    </recommendedName>
    <alternativeName>
        <fullName evidence="8 10">N(1)-alpha-phosphoribosyltransferase</fullName>
    </alternativeName>
</protein>
<keyword evidence="13" id="KW-1185">Reference proteome</keyword>
<gene>
    <name evidence="10" type="primary">cobT</name>
    <name evidence="12" type="ORF">C8D97_11350</name>
</gene>
<dbReference type="EC" id="2.4.2.21" evidence="3 10"/>
<evidence type="ECO:0000256" key="5">
    <source>
        <dbReference type="ARBA" id="ARBA00022573"/>
    </source>
</evidence>
<comment type="pathway">
    <text evidence="1 10">Nucleoside biosynthesis; alpha-ribazole biosynthesis; alpha-ribazole from 5,6-dimethylbenzimidazole: step 1/2.</text>
</comment>
<dbReference type="NCBIfam" id="NF000996">
    <property type="entry name" value="PRK00105.1"/>
    <property type="match status" value="1"/>
</dbReference>